<comment type="caution">
    <text evidence="2">The sequence shown here is derived from an EMBL/GenBank/DDBJ whole genome shotgun (WGS) entry which is preliminary data.</text>
</comment>
<keyword evidence="3" id="KW-1185">Reference proteome</keyword>
<gene>
    <name evidence="2" type="ORF">DET54_1181</name>
</gene>
<dbReference type="CDD" id="cd04301">
    <property type="entry name" value="NAT_SF"/>
    <property type="match status" value="1"/>
</dbReference>
<evidence type="ECO:0000259" key="1">
    <source>
        <dbReference type="PROSITE" id="PS51186"/>
    </source>
</evidence>
<feature type="domain" description="N-acetyltransferase" evidence="1">
    <location>
        <begin position="15"/>
        <end position="177"/>
    </location>
</feature>
<dbReference type="Gene3D" id="3.40.630.30">
    <property type="match status" value="1"/>
</dbReference>
<sequence>MIIDQQEFNVKGLTYSIRSAMEKDAEGLSSLRVQIDGETEYMDREQGEGYIDPARFEKIIRLDSEKERNLFLVTIVKGKIVGYSRCEGVDLKRFSHKVEFGVCVAKEFWGYGIGKKLLELSIDWADTNGIEKMNLNVVGTNDKAMELYRRMGFEIEGTLKKDRRHADGRYYDTVMMGRFRAEGRSWLANIR</sequence>
<dbReference type="Pfam" id="PF00583">
    <property type="entry name" value="Acetyltransf_1"/>
    <property type="match status" value="1"/>
</dbReference>
<dbReference type="Proteomes" id="UP000248827">
    <property type="component" value="Unassembled WGS sequence"/>
</dbReference>
<dbReference type="InterPro" id="IPR016181">
    <property type="entry name" value="Acyl_CoA_acyltransferase"/>
</dbReference>
<evidence type="ECO:0000313" key="3">
    <source>
        <dbReference type="Proteomes" id="UP000248827"/>
    </source>
</evidence>
<protein>
    <recommendedName>
        <fullName evidence="1">N-acetyltransferase domain-containing protein</fullName>
    </recommendedName>
</protein>
<dbReference type="SUPFAM" id="SSF55729">
    <property type="entry name" value="Acyl-CoA N-acyltransferases (Nat)"/>
    <property type="match status" value="1"/>
</dbReference>
<dbReference type="RefSeq" id="WP_111621243.1">
    <property type="nucleotide sequence ID" value="NZ_QLLI01000018.1"/>
</dbReference>
<accession>A0ABX9BCZ4</accession>
<dbReference type="InterPro" id="IPR000182">
    <property type="entry name" value="GNAT_dom"/>
</dbReference>
<dbReference type="PROSITE" id="PS51186">
    <property type="entry name" value="GNAT"/>
    <property type="match status" value="1"/>
</dbReference>
<organism evidence="2 3">
    <name type="scientific">Paenibacillus pabuli</name>
    <dbReference type="NCBI Taxonomy" id="1472"/>
    <lineage>
        <taxon>Bacteria</taxon>
        <taxon>Bacillati</taxon>
        <taxon>Bacillota</taxon>
        <taxon>Bacilli</taxon>
        <taxon>Bacillales</taxon>
        <taxon>Paenibacillaceae</taxon>
        <taxon>Paenibacillus</taxon>
    </lineage>
</organism>
<dbReference type="PANTHER" id="PTHR43415">
    <property type="entry name" value="SPERMIDINE N(1)-ACETYLTRANSFERASE"/>
    <property type="match status" value="1"/>
</dbReference>
<evidence type="ECO:0000313" key="2">
    <source>
        <dbReference type="EMBL" id="RAI86810.1"/>
    </source>
</evidence>
<dbReference type="EMBL" id="QLLI01000018">
    <property type="protein sequence ID" value="RAI86810.1"/>
    <property type="molecule type" value="Genomic_DNA"/>
</dbReference>
<name>A0ABX9BCZ4_9BACL</name>
<dbReference type="PANTHER" id="PTHR43415:SF3">
    <property type="entry name" value="GNAT-FAMILY ACETYLTRANSFERASE"/>
    <property type="match status" value="1"/>
</dbReference>
<proteinExistence type="predicted"/>
<reference evidence="2 3" key="1">
    <citation type="submission" date="2018-06" db="EMBL/GenBank/DDBJ databases">
        <title>Freshwater and sediment microbial communities from various areas in North America, analyzing microbe dynamics in response to fracking.</title>
        <authorList>
            <person name="Lamendella R."/>
        </authorList>
    </citation>
    <scope>NUCLEOTIDE SEQUENCE [LARGE SCALE GENOMIC DNA]</scope>
    <source>
        <strain evidence="2 3">NG-13</strain>
    </source>
</reference>